<reference evidence="2" key="1">
    <citation type="journal article" date="2020" name="mSystems">
        <title>Genome- and Community-Level Interaction Insights into Carbon Utilization and Element Cycling Functions of Hydrothermarchaeota in Hydrothermal Sediment.</title>
        <authorList>
            <person name="Zhou Z."/>
            <person name="Liu Y."/>
            <person name="Xu W."/>
            <person name="Pan J."/>
            <person name="Luo Z.H."/>
            <person name="Li M."/>
        </authorList>
    </citation>
    <scope>NUCLEOTIDE SEQUENCE [LARGE SCALE GENOMIC DNA]</scope>
    <source>
        <strain evidence="3">SpSt-1073</strain>
        <strain evidence="2">SpSt-613</strain>
        <strain evidence="1">SpSt-669</strain>
    </source>
</reference>
<dbReference type="AlphaFoldDB" id="A0A7C4E1Q1"/>
<dbReference type="Gene3D" id="2.40.160.20">
    <property type="match status" value="1"/>
</dbReference>
<evidence type="ECO:0000313" key="2">
    <source>
        <dbReference type="EMBL" id="HGN90237.1"/>
    </source>
</evidence>
<protein>
    <submittedName>
        <fullName evidence="2">DUF3237 family protein</fullName>
    </submittedName>
</protein>
<accession>A0A7C4E1Q1</accession>
<dbReference type="Pfam" id="PF11578">
    <property type="entry name" value="DUF3237"/>
    <property type="match status" value="1"/>
</dbReference>
<name>A0A7C4E1Q1_CALS0</name>
<evidence type="ECO:0000313" key="1">
    <source>
        <dbReference type="EMBL" id="HGL40065.1"/>
    </source>
</evidence>
<comment type="caution">
    <text evidence="2">The sequence shown here is derived from an EMBL/GenBank/DDBJ whole genome shotgun (WGS) entry which is preliminary data.</text>
</comment>
<evidence type="ECO:0000313" key="3">
    <source>
        <dbReference type="EMBL" id="HHN52073.1"/>
    </source>
</evidence>
<sequence>MGCREVTSMELEPFYELEANIVRTEEIGETPYGRRSNFHMKGTVKGKINGTYEGIDYGTIVKTEVGDVVHVYVRETITTDKGIISGIRQGYAVPSKDGLAIRLFIFFHTQIPEYRFLNWTLGVAEGKAGPEGLRLKVSLLR</sequence>
<dbReference type="EMBL" id="DRXG01000039">
    <property type="protein sequence ID" value="HHN52073.1"/>
    <property type="molecule type" value="Genomic_DNA"/>
</dbReference>
<dbReference type="EMBL" id="DTCM01000003">
    <property type="protein sequence ID" value="HGL40065.1"/>
    <property type="molecule type" value="Genomic_DNA"/>
</dbReference>
<gene>
    <name evidence="3" type="ORF">ENM30_02040</name>
    <name evidence="2" type="ORF">ENT82_03790</name>
    <name evidence="1" type="ORF">ENU43_00110</name>
</gene>
<proteinExistence type="predicted"/>
<dbReference type="EMBL" id="DTAD01000034">
    <property type="protein sequence ID" value="HGN90237.1"/>
    <property type="molecule type" value="Genomic_DNA"/>
</dbReference>
<organism evidence="2">
    <name type="scientific">Caldiarchaeum subterraneum</name>
    <dbReference type="NCBI Taxonomy" id="311458"/>
    <lineage>
        <taxon>Archaea</taxon>
        <taxon>Nitrososphaerota</taxon>
        <taxon>Candidatus Caldarchaeales</taxon>
        <taxon>Candidatus Caldarchaeaceae</taxon>
        <taxon>Candidatus Caldarchaeum</taxon>
    </lineage>
</organism>